<evidence type="ECO:0000256" key="1">
    <source>
        <dbReference type="ARBA" id="ARBA00001947"/>
    </source>
</evidence>
<gene>
    <name evidence="10" type="ORF">D5H78_02185</name>
</gene>
<comment type="caution">
    <text evidence="10">The sequence shown here is derived from an EMBL/GenBank/DDBJ whole genome shotgun (WGS) entry which is preliminary data.</text>
</comment>
<evidence type="ECO:0000256" key="7">
    <source>
        <dbReference type="PROSITE-ProRule" id="PRU01379"/>
    </source>
</evidence>
<evidence type="ECO:0000256" key="4">
    <source>
        <dbReference type="ARBA" id="ARBA00022801"/>
    </source>
</evidence>
<dbReference type="PROSITE" id="PS52035">
    <property type="entry name" value="PEPTIDASE_M14"/>
    <property type="match status" value="1"/>
</dbReference>
<dbReference type="Gene3D" id="3.40.630.10">
    <property type="entry name" value="Zn peptidases"/>
    <property type="match status" value="1"/>
</dbReference>
<feature type="compositionally biased region" description="Basic and acidic residues" evidence="8">
    <location>
        <begin position="383"/>
        <end position="399"/>
    </location>
</feature>
<feature type="domain" description="Peptidase M14" evidence="9">
    <location>
        <begin position="18"/>
        <end position="399"/>
    </location>
</feature>
<keyword evidence="6" id="KW-0482">Metalloprotease</keyword>
<dbReference type="GO" id="GO:0004181">
    <property type="term" value="F:metallocarboxypeptidase activity"/>
    <property type="evidence" value="ECO:0007669"/>
    <property type="project" value="InterPro"/>
</dbReference>
<protein>
    <submittedName>
        <fullName evidence="10">Peptidase M14</fullName>
    </submittedName>
</protein>
<keyword evidence="4" id="KW-0378">Hydrolase</keyword>
<comment type="caution">
    <text evidence="7">Lacks conserved residue(s) required for the propagation of feature annotation.</text>
</comment>
<organism evidence="10 11">
    <name type="scientific">Vallicoccus soli</name>
    <dbReference type="NCBI Taxonomy" id="2339232"/>
    <lineage>
        <taxon>Bacteria</taxon>
        <taxon>Bacillati</taxon>
        <taxon>Actinomycetota</taxon>
        <taxon>Actinomycetes</taxon>
        <taxon>Motilibacterales</taxon>
        <taxon>Vallicoccaceae</taxon>
        <taxon>Vallicoccus</taxon>
    </lineage>
</organism>
<evidence type="ECO:0000256" key="5">
    <source>
        <dbReference type="ARBA" id="ARBA00022833"/>
    </source>
</evidence>
<dbReference type="GO" id="GO:0005615">
    <property type="term" value="C:extracellular space"/>
    <property type="evidence" value="ECO:0007669"/>
    <property type="project" value="TreeGrafter"/>
</dbReference>
<dbReference type="AlphaFoldDB" id="A0A3A3Z255"/>
<evidence type="ECO:0000256" key="3">
    <source>
        <dbReference type="ARBA" id="ARBA00022670"/>
    </source>
</evidence>
<evidence type="ECO:0000256" key="2">
    <source>
        <dbReference type="ARBA" id="ARBA00005988"/>
    </source>
</evidence>
<keyword evidence="3" id="KW-0645">Protease</keyword>
<comment type="similarity">
    <text evidence="2 7">Belongs to the peptidase M14 family.</text>
</comment>
<dbReference type="OrthoDB" id="3347322at2"/>
<dbReference type="Pfam" id="PF00246">
    <property type="entry name" value="Peptidase_M14"/>
    <property type="match status" value="1"/>
</dbReference>
<evidence type="ECO:0000259" key="9">
    <source>
        <dbReference type="PROSITE" id="PS52035"/>
    </source>
</evidence>
<feature type="region of interest" description="Disordered" evidence="8">
    <location>
        <begin position="369"/>
        <end position="399"/>
    </location>
</feature>
<dbReference type="GO" id="GO:0006508">
    <property type="term" value="P:proteolysis"/>
    <property type="evidence" value="ECO:0007669"/>
    <property type="project" value="UniProtKB-KW"/>
</dbReference>
<dbReference type="SUPFAM" id="SSF53187">
    <property type="entry name" value="Zn-dependent exopeptidases"/>
    <property type="match status" value="1"/>
</dbReference>
<keyword evidence="5" id="KW-0862">Zinc</keyword>
<dbReference type="Proteomes" id="UP000265614">
    <property type="component" value="Unassembled WGS sequence"/>
</dbReference>
<accession>A0A3A3Z255</accession>
<dbReference type="PANTHER" id="PTHR11705">
    <property type="entry name" value="PROTEASE FAMILY M14 CARBOXYPEPTIDASE A,B"/>
    <property type="match status" value="1"/>
</dbReference>
<reference evidence="10 11" key="1">
    <citation type="submission" date="2018-09" db="EMBL/GenBank/DDBJ databases">
        <title>YIM 75000 draft genome.</title>
        <authorList>
            <person name="Tang S."/>
            <person name="Feng Y."/>
        </authorList>
    </citation>
    <scope>NUCLEOTIDE SEQUENCE [LARGE SCALE GENOMIC DNA]</scope>
    <source>
        <strain evidence="10 11">YIM 75000</strain>
    </source>
</reference>
<name>A0A3A3Z255_9ACTN</name>
<evidence type="ECO:0000313" key="11">
    <source>
        <dbReference type="Proteomes" id="UP000265614"/>
    </source>
</evidence>
<dbReference type="InterPro" id="IPR000834">
    <property type="entry name" value="Peptidase_M14"/>
</dbReference>
<proteinExistence type="inferred from homology"/>
<keyword evidence="11" id="KW-1185">Reference proteome</keyword>
<comment type="cofactor">
    <cofactor evidence="1">
        <name>Zn(2+)</name>
        <dbReference type="ChEBI" id="CHEBI:29105"/>
    </cofactor>
</comment>
<evidence type="ECO:0000256" key="8">
    <source>
        <dbReference type="SAM" id="MobiDB-lite"/>
    </source>
</evidence>
<dbReference type="GO" id="GO:0008270">
    <property type="term" value="F:zinc ion binding"/>
    <property type="evidence" value="ECO:0007669"/>
    <property type="project" value="InterPro"/>
</dbReference>
<sequence>MAAAPTCSDQPRDLPINEFTDHEELRDELARIERVSEGRVEVEVAGRSNQGREIWTARVGEGDKVVLLTSEIHGNEKVGTEAVLDLLDWVGTSDTRKARQWRSELTIVAVPKMNPDAAELDRRGNDMTWDQVTARFPQLRGSEPAWNYYTREIQGDDYASRPGFDVNRDYNPDLSYFPQPEDFPGSSAETGWFITPEAQTVRDLYRGLQAEFGEVDTYVDLHHQGACYVMPDDPDEFVTMSISGKFIDDPASDPELEEYADTYDLEYSKQLNVAAWNALQGKANQRPVFGNITLYPQDTNLPGTALGAFGLNGSGTVLFEIRGQTQTLGQQYRAVLTRTAYIGLDGILSSVASGRVEQLDPAVYDAIPERGPSIGSAEEADEDARVLRQAARERTASAG</sequence>
<evidence type="ECO:0000313" key="10">
    <source>
        <dbReference type="EMBL" id="RJK98369.1"/>
    </source>
</evidence>
<evidence type="ECO:0000256" key="6">
    <source>
        <dbReference type="ARBA" id="ARBA00023049"/>
    </source>
</evidence>
<dbReference type="PANTHER" id="PTHR11705:SF143">
    <property type="entry name" value="SLL0236 PROTEIN"/>
    <property type="match status" value="1"/>
</dbReference>
<dbReference type="EMBL" id="QZEZ01000001">
    <property type="protein sequence ID" value="RJK98369.1"/>
    <property type="molecule type" value="Genomic_DNA"/>
</dbReference>
<dbReference type="SMART" id="SM00631">
    <property type="entry name" value="Zn_pept"/>
    <property type="match status" value="1"/>
</dbReference>